<dbReference type="GO" id="GO:0051087">
    <property type="term" value="F:protein-folding chaperone binding"/>
    <property type="evidence" value="ECO:0007669"/>
    <property type="project" value="TreeGrafter"/>
</dbReference>
<dbReference type="InterPro" id="IPR036869">
    <property type="entry name" value="J_dom_sf"/>
</dbReference>
<accession>A0A084JCC6</accession>
<dbReference type="InterPro" id="IPR001623">
    <property type="entry name" value="DnaJ_domain"/>
</dbReference>
<keyword evidence="1" id="KW-0235">DNA replication</keyword>
<evidence type="ECO:0000313" key="5">
    <source>
        <dbReference type="Proteomes" id="UP000028542"/>
    </source>
</evidence>
<reference evidence="4 5" key="1">
    <citation type="submission" date="2014-07" db="EMBL/GenBank/DDBJ databases">
        <title>Draft genome of Clostridium sulfidigenes 113A isolated from sediments associated with methane hydrate from Krishna Godavari basin.</title>
        <authorList>
            <person name="Honkalas V.S."/>
            <person name="Dabir A.P."/>
            <person name="Arora P."/>
            <person name="Dhakephalkar P.K."/>
        </authorList>
    </citation>
    <scope>NUCLEOTIDE SEQUENCE [LARGE SCALE GENOMIC DNA]</scope>
    <source>
        <strain evidence="4 5">113A</strain>
    </source>
</reference>
<dbReference type="PROSITE" id="PS50076">
    <property type="entry name" value="DNAJ_2"/>
    <property type="match status" value="1"/>
</dbReference>
<protein>
    <submittedName>
        <fullName evidence="4">Molecular chaperone DnaJ</fullName>
    </submittedName>
</protein>
<dbReference type="RefSeq" id="WP_035132452.1">
    <property type="nucleotide sequence ID" value="NZ_JPMD01000020.1"/>
</dbReference>
<dbReference type="GO" id="GO:0005737">
    <property type="term" value="C:cytoplasm"/>
    <property type="evidence" value="ECO:0007669"/>
    <property type="project" value="TreeGrafter"/>
</dbReference>
<organism evidence="4 5">
    <name type="scientific">Clostridium sulfidigenes</name>
    <dbReference type="NCBI Taxonomy" id="318464"/>
    <lineage>
        <taxon>Bacteria</taxon>
        <taxon>Bacillati</taxon>
        <taxon>Bacillota</taxon>
        <taxon>Clostridia</taxon>
        <taxon>Eubacteriales</taxon>
        <taxon>Clostridiaceae</taxon>
        <taxon>Clostridium</taxon>
    </lineage>
</organism>
<gene>
    <name evidence="4" type="ORF">IO99_09010</name>
</gene>
<dbReference type="SUPFAM" id="SSF46565">
    <property type="entry name" value="Chaperone J-domain"/>
    <property type="match status" value="1"/>
</dbReference>
<feature type="region of interest" description="Disordered" evidence="2">
    <location>
        <begin position="59"/>
        <end position="91"/>
    </location>
</feature>
<dbReference type="eggNOG" id="COG0484">
    <property type="taxonomic scope" value="Bacteria"/>
</dbReference>
<dbReference type="Gene3D" id="1.10.287.110">
    <property type="entry name" value="DnaJ domain"/>
    <property type="match status" value="1"/>
</dbReference>
<keyword evidence="5" id="KW-1185">Reference proteome</keyword>
<evidence type="ECO:0000313" key="4">
    <source>
        <dbReference type="EMBL" id="KEZ86610.1"/>
    </source>
</evidence>
<feature type="domain" description="J" evidence="3">
    <location>
        <begin position="3"/>
        <end position="72"/>
    </location>
</feature>
<evidence type="ECO:0000256" key="1">
    <source>
        <dbReference type="ARBA" id="ARBA00022705"/>
    </source>
</evidence>
<comment type="caution">
    <text evidence="4">The sequence shown here is derived from an EMBL/GenBank/DDBJ whole genome shotgun (WGS) entry which is preliminary data.</text>
</comment>
<dbReference type="GO" id="GO:0006260">
    <property type="term" value="P:DNA replication"/>
    <property type="evidence" value="ECO:0007669"/>
    <property type="project" value="UniProtKB-KW"/>
</dbReference>
<dbReference type="InterPro" id="IPR011990">
    <property type="entry name" value="TPR-like_helical_dom_sf"/>
</dbReference>
<dbReference type="EMBL" id="JPMD01000020">
    <property type="protein sequence ID" value="KEZ86610.1"/>
    <property type="molecule type" value="Genomic_DNA"/>
</dbReference>
<dbReference type="AlphaFoldDB" id="A0A084JCC6"/>
<dbReference type="CDD" id="cd06257">
    <property type="entry name" value="DnaJ"/>
    <property type="match status" value="1"/>
</dbReference>
<dbReference type="PANTHER" id="PTHR43948:SF10">
    <property type="entry name" value="MRJ, ISOFORM E"/>
    <property type="match status" value="1"/>
</dbReference>
<feature type="compositionally biased region" description="Low complexity" evidence="2">
    <location>
        <begin position="62"/>
        <end position="86"/>
    </location>
</feature>
<sequence>MNNPYEVLGVKENASQDEIKKAYRELVKQYHPDKYVNNPLKDLAEEKLREINEAYDVLSKKGNTSNGSSSYGNPSSSYGGSSNSYNDPNLQSVRMDINRGNIGGAEAKLNAMTNRTAEWNFLMGVVHLRKGWYDSANNLINTACRMDPNNFEYRQMLNQLNHTQNNYRSTYYGQRNSSNDMCSTCLNIWMLDTCCECMGGDCISCC</sequence>
<dbReference type="PRINTS" id="PR00625">
    <property type="entry name" value="JDOMAIN"/>
</dbReference>
<evidence type="ECO:0000256" key="2">
    <source>
        <dbReference type="SAM" id="MobiDB-lite"/>
    </source>
</evidence>
<dbReference type="PANTHER" id="PTHR43948">
    <property type="entry name" value="DNAJ HOMOLOG SUBFAMILY B"/>
    <property type="match status" value="1"/>
</dbReference>
<dbReference type="STRING" id="318464.IO99_09010"/>
<dbReference type="Pfam" id="PF00226">
    <property type="entry name" value="DnaJ"/>
    <property type="match status" value="1"/>
</dbReference>
<evidence type="ECO:0000259" key="3">
    <source>
        <dbReference type="PROSITE" id="PS50076"/>
    </source>
</evidence>
<proteinExistence type="predicted"/>
<dbReference type="SUPFAM" id="SSF48452">
    <property type="entry name" value="TPR-like"/>
    <property type="match status" value="1"/>
</dbReference>
<dbReference type="SMART" id="SM00271">
    <property type="entry name" value="DnaJ"/>
    <property type="match status" value="1"/>
</dbReference>
<dbReference type="Proteomes" id="UP000028542">
    <property type="component" value="Unassembled WGS sequence"/>
</dbReference>
<dbReference type="GO" id="GO:0051082">
    <property type="term" value="F:unfolded protein binding"/>
    <property type="evidence" value="ECO:0007669"/>
    <property type="project" value="TreeGrafter"/>
</dbReference>
<dbReference type="GO" id="GO:0044183">
    <property type="term" value="F:protein folding chaperone"/>
    <property type="evidence" value="ECO:0007669"/>
    <property type="project" value="TreeGrafter"/>
</dbReference>
<name>A0A084JCC6_9CLOT</name>